<dbReference type="InterPro" id="IPR036412">
    <property type="entry name" value="HAD-like_sf"/>
</dbReference>
<evidence type="ECO:0008006" key="4">
    <source>
        <dbReference type="Google" id="ProtNLM"/>
    </source>
</evidence>
<accession>A0A7W3IV19</accession>
<dbReference type="InterPro" id="IPR023214">
    <property type="entry name" value="HAD_sf"/>
</dbReference>
<protein>
    <recommendedName>
        <fullName evidence="4">Hydrolase</fullName>
    </recommendedName>
</protein>
<comment type="caution">
    <text evidence="2">The sequence shown here is derived from an EMBL/GenBank/DDBJ whole genome shotgun (WGS) entry which is preliminary data.</text>
</comment>
<dbReference type="InterPro" id="IPR006379">
    <property type="entry name" value="HAD-SF_hydro_IIB"/>
</dbReference>
<dbReference type="RefSeq" id="WP_182561406.1">
    <property type="nucleotide sequence ID" value="NZ_JACGWT010000006.1"/>
</dbReference>
<dbReference type="GO" id="GO:0000287">
    <property type="term" value="F:magnesium ion binding"/>
    <property type="evidence" value="ECO:0007669"/>
    <property type="project" value="TreeGrafter"/>
</dbReference>
<dbReference type="PANTHER" id="PTHR10000">
    <property type="entry name" value="PHOSPHOSERINE PHOSPHATASE"/>
    <property type="match status" value="1"/>
</dbReference>
<dbReference type="GO" id="GO:0016791">
    <property type="term" value="F:phosphatase activity"/>
    <property type="evidence" value="ECO:0007669"/>
    <property type="project" value="TreeGrafter"/>
</dbReference>
<name>A0A7W3IV19_9ACTN</name>
<evidence type="ECO:0000313" key="2">
    <source>
        <dbReference type="EMBL" id="MBA8795783.1"/>
    </source>
</evidence>
<dbReference type="Proteomes" id="UP000523079">
    <property type="component" value="Unassembled WGS sequence"/>
</dbReference>
<gene>
    <name evidence="2" type="ORF">FHX74_003424</name>
</gene>
<dbReference type="Pfam" id="PF08282">
    <property type="entry name" value="Hydrolase_3"/>
    <property type="match status" value="1"/>
</dbReference>
<dbReference type="GO" id="GO:0005829">
    <property type="term" value="C:cytosol"/>
    <property type="evidence" value="ECO:0007669"/>
    <property type="project" value="TreeGrafter"/>
</dbReference>
<dbReference type="SUPFAM" id="SSF56784">
    <property type="entry name" value="HAD-like"/>
    <property type="match status" value="1"/>
</dbReference>
<dbReference type="Gene3D" id="3.30.1240.10">
    <property type="match status" value="1"/>
</dbReference>
<keyword evidence="3" id="KW-1185">Reference proteome</keyword>
<dbReference type="NCBIfam" id="TIGR01484">
    <property type="entry name" value="HAD-SF-IIB"/>
    <property type="match status" value="1"/>
</dbReference>
<sequence length="299" mass="31036">MTGTGEQTAAPPTARAGHRTGEGASDRPPKLIVSDLDGTFLSPDGTVSPLNAEAVRAAEGAGITVMFATGRPIRWLTPVADLPGVHPLVIASNGAVLYDLARREIVDQQLIAVAAAADAVAEIRTALPDVAFGVETGEEVGYEEHYQLTHRLDAGTAGGSTPWVSRGRAEDLVRAGDFVKLLVQHPELSADALVAELRTLVGDRLTVTHSVLSGRALAEVSALGVSKATMLARHAARLGIEPADVAGFGDMPNDADLLGWVGRPHVMADAHPTLDGLGLRIGSNADSAVGRVLLGWVGR</sequence>
<feature type="region of interest" description="Disordered" evidence="1">
    <location>
        <begin position="1"/>
        <end position="29"/>
    </location>
</feature>
<organism evidence="2 3">
    <name type="scientific">Microlunatus kandeliicorticis</name>
    <dbReference type="NCBI Taxonomy" id="1759536"/>
    <lineage>
        <taxon>Bacteria</taxon>
        <taxon>Bacillati</taxon>
        <taxon>Actinomycetota</taxon>
        <taxon>Actinomycetes</taxon>
        <taxon>Propionibacteriales</taxon>
        <taxon>Propionibacteriaceae</taxon>
        <taxon>Microlunatus</taxon>
    </lineage>
</organism>
<dbReference type="AlphaFoldDB" id="A0A7W3IV19"/>
<dbReference type="Gene3D" id="3.40.50.1000">
    <property type="entry name" value="HAD superfamily/HAD-like"/>
    <property type="match status" value="1"/>
</dbReference>
<dbReference type="PANTHER" id="PTHR10000:SF8">
    <property type="entry name" value="HAD SUPERFAMILY HYDROLASE-LIKE, TYPE 3"/>
    <property type="match status" value="1"/>
</dbReference>
<evidence type="ECO:0000313" key="3">
    <source>
        <dbReference type="Proteomes" id="UP000523079"/>
    </source>
</evidence>
<proteinExistence type="predicted"/>
<reference evidence="2 3" key="1">
    <citation type="submission" date="2020-07" db="EMBL/GenBank/DDBJ databases">
        <title>Sequencing the genomes of 1000 actinobacteria strains.</title>
        <authorList>
            <person name="Klenk H.-P."/>
        </authorList>
    </citation>
    <scope>NUCLEOTIDE SEQUENCE [LARGE SCALE GENOMIC DNA]</scope>
    <source>
        <strain evidence="2 3">DSM 100723</strain>
    </source>
</reference>
<feature type="compositionally biased region" description="Basic and acidic residues" evidence="1">
    <location>
        <begin position="19"/>
        <end position="29"/>
    </location>
</feature>
<evidence type="ECO:0000256" key="1">
    <source>
        <dbReference type="SAM" id="MobiDB-lite"/>
    </source>
</evidence>
<dbReference type="EMBL" id="JACGWT010000006">
    <property type="protein sequence ID" value="MBA8795783.1"/>
    <property type="molecule type" value="Genomic_DNA"/>
</dbReference>